<evidence type="ECO:0000256" key="1">
    <source>
        <dbReference type="SAM" id="MobiDB-lite"/>
    </source>
</evidence>
<evidence type="ECO:0000313" key="2">
    <source>
        <dbReference type="EMBL" id="VDN96822.1"/>
    </source>
</evidence>
<dbReference type="AlphaFoldDB" id="A0A0R3T228"/>
<dbReference type="OrthoDB" id="10546716at2759"/>
<evidence type="ECO:0000313" key="3">
    <source>
        <dbReference type="Proteomes" id="UP000278807"/>
    </source>
</evidence>
<feature type="compositionally biased region" description="Polar residues" evidence="1">
    <location>
        <begin position="57"/>
        <end position="74"/>
    </location>
</feature>
<feature type="compositionally biased region" description="Basic and acidic residues" evidence="1">
    <location>
        <begin position="14"/>
        <end position="28"/>
    </location>
</feature>
<reference evidence="2 3" key="2">
    <citation type="submission" date="2018-11" db="EMBL/GenBank/DDBJ databases">
        <authorList>
            <consortium name="Pathogen Informatics"/>
        </authorList>
    </citation>
    <scope>NUCLEOTIDE SEQUENCE [LARGE SCALE GENOMIC DNA]</scope>
</reference>
<sequence length="265" mass="31486">MRVSIRIQPLKQDSSSHYRDQRPLSARREVHRSRSRRSKVEERVVKKRSKEREPPSRQCSPIYRSTPTSMDRNTGNMSKYVYFSQAQPHSDYRRLRNEEERILFPSRSLNYINVEVDCTPSISSSSTSSLTSNFDVSNFSTVKGETFNDLYQQPIENERVIRVKPKLPRVVVEMKHPQGRRRRRHSSQPKLHVAEKQYPKPKLRSSSRPRLERKRASSSSSEENIIRVVHEIHERPNFRDIKKRVWKKPVIRNKKRVLQSWNLSK</sequence>
<dbReference type="Proteomes" id="UP000278807">
    <property type="component" value="Unassembled WGS sequence"/>
</dbReference>
<gene>
    <name evidence="2" type="ORF">HNAJ_LOCUS963</name>
</gene>
<reference evidence="4" key="1">
    <citation type="submission" date="2017-02" db="UniProtKB">
        <authorList>
            <consortium name="WormBaseParasite"/>
        </authorList>
    </citation>
    <scope>IDENTIFICATION</scope>
</reference>
<feature type="compositionally biased region" description="Basic residues" evidence="1">
    <location>
        <begin position="177"/>
        <end position="187"/>
    </location>
</feature>
<dbReference type="WBParaSite" id="HNAJ_0000096301-mRNA-1">
    <property type="protein sequence ID" value="HNAJ_0000096301-mRNA-1"/>
    <property type="gene ID" value="HNAJ_0000096301"/>
</dbReference>
<protein>
    <submittedName>
        <fullName evidence="2 4">Uncharacterized protein</fullName>
    </submittedName>
</protein>
<evidence type="ECO:0000313" key="4">
    <source>
        <dbReference type="WBParaSite" id="HNAJ_0000096301-mRNA-1"/>
    </source>
</evidence>
<feature type="region of interest" description="Disordered" evidence="1">
    <location>
        <begin position="1"/>
        <end position="74"/>
    </location>
</feature>
<feature type="region of interest" description="Disordered" evidence="1">
    <location>
        <begin position="172"/>
        <end position="222"/>
    </location>
</feature>
<organism evidence="4">
    <name type="scientific">Rodentolepis nana</name>
    <name type="common">Dwarf tapeworm</name>
    <name type="synonym">Hymenolepis nana</name>
    <dbReference type="NCBI Taxonomy" id="102285"/>
    <lineage>
        <taxon>Eukaryota</taxon>
        <taxon>Metazoa</taxon>
        <taxon>Spiralia</taxon>
        <taxon>Lophotrochozoa</taxon>
        <taxon>Platyhelminthes</taxon>
        <taxon>Cestoda</taxon>
        <taxon>Eucestoda</taxon>
        <taxon>Cyclophyllidea</taxon>
        <taxon>Hymenolepididae</taxon>
        <taxon>Rodentolepis</taxon>
    </lineage>
</organism>
<feature type="compositionally biased region" description="Basic residues" evidence="1">
    <location>
        <begin position="199"/>
        <end position="213"/>
    </location>
</feature>
<dbReference type="EMBL" id="UZAE01000328">
    <property type="protein sequence ID" value="VDN96822.1"/>
    <property type="molecule type" value="Genomic_DNA"/>
</dbReference>
<name>A0A0R3T228_RODNA</name>
<keyword evidence="3" id="KW-1185">Reference proteome</keyword>
<accession>A0A0R3T228</accession>
<proteinExistence type="predicted"/>
<feature type="compositionally biased region" description="Basic and acidic residues" evidence="1">
    <location>
        <begin position="38"/>
        <end position="55"/>
    </location>
</feature>